<name>A0AAV5AA49_9AGAM</name>
<feature type="transmembrane region" description="Helical" evidence="1">
    <location>
        <begin position="58"/>
        <end position="82"/>
    </location>
</feature>
<evidence type="ECO:0000313" key="3">
    <source>
        <dbReference type="Proteomes" id="UP001050691"/>
    </source>
</evidence>
<dbReference type="AlphaFoldDB" id="A0AAV5AA49"/>
<protein>
    <submittedName>
        <fullName evidence="2">Uncharacterized protein</fullName>
    </submittedName>
</protein>
<accession>A0AAV5AA49</accession>
<gene>
    <name evidence="2" type="ORF">Clacol_004678</name>
</gene>
<proteinExistence type="predicted"/>
<reference evidence="2" key="1">
    <citation type="submission" date="2021-10" db="EMBL/GenBank/DDBJ databases">
        <title>De novo Genome Assembly of Clathrus columnatus (Basidiomycota, Fungi) Using Illumina and Nanopore Sequence Data.</title>
        <authorList>
            <person name="Ogiso-Tanaka E."/>
            <person name="Itagaki H."/>
            <person name="Hosoya T."/>
            <person name="Hosaka K."/>
        </authorList>
    </citation>
    <scope>NUCLEOTIDE SEQUENCE</scope>
    <source>
        <strain evidence="2">MO-923</strain>
    </source>
</reference>
<sequence>MLQQYPHAAHHPYLVTLLLVNNVAVILSDVLAFLAVIYQVWGLWKEKRRLGLHTGKDFASLLLQQVLVTVSGVIIDYISPVARADVAISQHVYEISYNTFETAYVCLLPLRFSAILICEFTLDLRQRNTTARSLPNQSAIEFRDLNLSFQDNPVRSIQSVFGRFQEGIIADMGERGDLVGIDTPGRGKPDLETA</sequence>
<feature type="transmembrane region" description="Helical" evidence="1">
    <location>
        <begin position="12"/>
        <end position="37"/>
    </location>
</feature>
<organism evidence="2 3">
    <name type="scientific">Clathrus columnatus</name>
    <dbReference type="NCBI Taxonomy" id="1419009"/>
    <lineage>
        <taxon>Eukaryota</taxon>
        <taxon>Fungi</taxon>
        <taxon>Dikarya</taxon>
        <taxon>Basidiomycota</taxon>
        <taxon>Agaricomycotina</taxon>
        <taxon>Agaricomycetes</taxon>
        <taxon>Phallomycetidae</taxon>
        <taxon>Phallales</taxon>
        <taxon>Clathraceae</taxon>
        <taxon>Clathrus</taxon>
    </lineage>
</organism>
<feature type="transmembrane region" description="Helical" evidence="1">
    <location>
        <begin position="102"/>
        <end position="122"/>
    </location>
</feature>
<keyword evidence="1" id="KW-1133">Transmembrane helix</keyword>
<keyword evidence="1" id="KW-0812">Transmembrane</keyword>
<comment type="caution">
    <text evidence="2">The sequence shown here is derived from an EMBL/GenBank/DDBJ whole genome shotgun (WGS) entry which is preliminary data.</text>
</comment>
<dbReference type="Proteomes" id="UP001050691">
    <property type="component" value="Unassembled WGS sequence"/>
</dbReference>
<evidence type="ECO:0000313" key="2">
    <source>
        <dbReference type="EMBL" id="GJJ10452.1"/>
    </source>
</evidence>
<evidence type="ECO:0000256" key="1">
    <source>
        <dbReference type="SAM" id="Phobius"/>
    </source>
</evidence>
<keyword evidence="3" id="KW-1185">Reference proteome</keyword>
<dbReference type="EMBL" id="BPWL01000005">
    <property type="protein sequence ID" value="GJJ10452.1"/>
    <property type="molecule type" value="Genomic_DNA"/>
</dbReference>
<keyword evidence="1" id="KW-0472">Membrane</keyword>